<name>A0A5R8MAK2_9FLAO</name>
<accession>A0A5R8MAK2</accession>
<evidence type="ECO:0000259" key="1">
    <source>
        <dbReference type="Pfam" id="PF06439"/>
    </source>
</evidence>
<dbReference type="AlphaFoldDB" id="A0A5R8MAK2"/>
<dbReference type="Pfam" id="PF06439">
    <property type="entry name" value="3keto-disac_hyd"/>
    <property type="match status" value="1"/>
</dbReference>
<dbReference type="Proteomes" id="UP000308382">
    <property type="component" value="Unassembled WGS sequence"/>
</dbReference>
<keyword evidence="3" id="KW-1185">Reference proteome</keyword>
<dbReference type="RefSeq" id="WP_138256684.1">
    <property type="nucleotide sequence ID" value="NZ_VBUK01000001.1"/>
</dbReference>
<proteinExistence type="predicted"/>
<organism evidence="2 3">
    <name type="scientific">Maribacter aurantiacus</name>
    <dbReference type="NCBI Taxonomy" id="1882343"/>
    <lineage>
        <taxon>Bacteria</taxon>
        <taxon>Pseudomonadati</taxon>
        <taxon>Bacteroidota</taxon>
        <taxon>Flavobacteriia</taxon>
        <taxon>Flavobacteriales</taxon>
        <taxon>Flavobacteriaceae</taxon>
        <taxon>Maribacter</taxon>
    </lineage>
</organism>
<reference evidence="2 3" key="1">
    <citation type="journal article" date="2017" name="Int. J. Syst. Evol. Microbiol.">
        <title>Maripseudobacter aurantiacus gen. nov., sp. nov., a novel member of the family Flavobacteriaceae isolated from a sedimentation basin.</title>
        <authorList>
            <person name="Chen C."/>
            <person name="Su Y."/>
            <person name="Tao T."/>
            <person name="Fu G."/>
            <person name="Zhang C."/>
            <person name="Sun C."/>
            <person name="Zhang X."/>
            <person name="Wu M."/>
        </authorList>
    </citation>
    <scope>NUCLEOTIDE SEQUENCE [LARGE SCALE GENOMIC DNA]</scope>
    <source>
        <strain evidence="3">CDA4</strain>
    </source>
</reference>
<dbReference type="GO" id="GO:0016787">
    <property type="term" value="F:hydrolase activity"/>
    <property type="evidence" value="ECO:0007669"/>
    <property type="project" value="InterPro"/>
</dbReference>
<feature type="domain" description="3-keto-alpha-glucoside-1,2-lyase/3-keto-2-hydroxy-glucal hydratase" evidence="1">
    <location>
        <begin position="41"/>
        <end position="272"/>
    </location>
</feature>
<dbReference type="InterPro" id="IPR010496">
    <property type="entry name" value="AL/BT2_dom"/>
</dbReference>
<dbReference type="EMBL" id="VBUK01000001">
    <property type="protein sequence ID" value="TLF46530.1"/>
    <property type="molecule type" value="Genomic_DNA"/>
</dbReference>
<gene>
    <name evidence="2" type="ORF">FEK29_01775</name>
</gene>
<protein>
    <submittedName>
        <fullName evidence="2">DUF1080 domain-containing protein</fullName>
    </submittedName>
</protein>
<sequence length="300" mass="34481">MDISKIERLFTYFIDWETKLVLAILLTVNTGVISQETTETGWTTLFNGKDLTGWTTKIHHYDVFDNYGDTFRVEDSIIKVRYDQYEGLFNDRFGHLYYDQPYSYFHLSMEYRFVGDLFPGAPDYTLLNSGVMFHSQDPRTMPKEQDWPISVEMQFLAGVEKGKVRPTGNMCSPGTDIFYQGALDPNHCVDSSSDTYFGDQWVKAELMVFGDSLVRHIINGKTVLEYSKPQMGGGVVNRYDPDIFKPGTPLKEGFIALQSEGQPIDFRNIKIRSLKGCMNPKAVNYKPYYIEPDPNSCEFR</sequence>
<comment type="caution">
    <text evidence="2">The sequence shown here is derived from an EMBL/GenBank/DDBJ whole genome shotgun (WGS) entry which is preliminary data.</text>
</comment>
<dbReference type="Gene3D" id="2.60.120.560">
    <property type="entry name" value="Exo-inulinase, domain 1"/>
    <property type="match status" value="1"/>
</dbReference>
<evidence type="ECO:0000313" key="3">
    <source>
        <dbReference type="Proteomes" id="UP000308382"/>
    </source>
</evidence>
<evidence type="ECO:0000313" key="2">
    <source>
        <dbReference type="EMBL" id="TLF46530.1"/>
    </source>
</evidence>
<dbReference type="OrthoDB" id="9787527at2"/>